<keyword evidence="5" id="KW-0238">DNA-binding</keyword>
<keyword evidence="6" id="KW-0371">Homeobox</keyword>
<feature type="compositionally biased region" description="Basic and acidic residues" evidence="10">
    <location>
        <begin position="246"/>
        <end position="255"/>
    </location>
</feature>
<dbReference type="PANTHER" id="PTHR14043">
    <property type="entry name" value="CCAAT DISPLACEMENT PROTEIN-RELATED"/>
    <property type="match status" value="1"/>
</dbReference>
<evidence type="ECO:0000256" key="1">
    <source>
        <dbReference type="ARBA" id="ARBA00004123"/>
    </source>
</evidence>
<dbReference type="AlphaFoldDB" id="A0A1J1J1W2"/>
<feature type="region of interest" description="Disordered" evidence="10">
    <location>
        <begin position="231"/>
        <end position="308"/>
    </location>
</feature>
<name>A0A1J1J1W2_9DIPT</name>
<evidence type="ECO:0000256" key="2">
    <source>
        <dbReference type="ARBA" id="ARBA00022737"/>
    </source>
</evidence>
<feature type="compositionally biased region" description="Polar residues" evidence="10">
    <location>
        <begin position="274"/>
        <end position="283"/>
    </location>
</feature>
<dbReference type="SUPFAM" id="SSF47413">
    <property type="entry name" value="lambda repressor-like DNA-binding domains"/>
    <property type="match status" value="1"/>
</dbReference>
<keyword evidence="13" id="KW-1185">Reference proteome</keyword>
<dbReference type="EMBL" id="CVRI01000064">
    <property type="protein sequence ID" value="CRL05438.1"/>
    <property type="molecule type" value="Genomic_DNA"/>
</dbReference>
<evidence type="ECO:0000256" key="3">
    <source>
        <dbReference type="ARBA" id="ARBA00023015"/>
    </source>
</evidence>
<sequence>ISLLIEEIARLRTAIQALQESHNVQIQRLEESLDAKRQHIIRLENRIGKSDNDDMKKENSILRSVDLSTTTTDSKQFQELLLERTKAFAAQNEVLKSSSTDGTAVSSVNNLNNNNNKYNINNSFHDILTPIQQLKNISNKLNNNNNIKLNQTETRPASTPSSLLPPPLQNVEQFSSMLGEEIVNNWRHSSFIDLPPPSPISSTASNAPSTLSKLTTSMQNRMINHFPNFADCLNQNQNHHTQSGQDVDKSSHHDASSTASTPNLQDARSEDNLNSRGGVTTPMSLPPISKSPSEDNHPLMHNGSGPFNPLQFNPFGERGNNHFKFAEDLNLPPGAMIGRLGDSLIPKGDPMEARLQEMLRYNMDKYANQNLDTLHISRRVRELLSVHNIGQRLFAKYVLGLSQGTVSELLSKPKPWDKLTEKGRDSYRKMHAWACDDQAVMLLKSLIPKKGESIDLHISYF</sequence>
<gene>
    <name evidence="12" type="ORF">CLUMA_CG018018</name>
</gene>
<evidence type="ECO:0000256" key="4">
    <source>
        <dbReference type="ARBA" id="ARBA00023054"/>
    </source>
</evidence>
<dbReference type="InterPro" id="IPR010982">
    <property type="entry name" value="Lambda_DNA-bd_dom_sf"/>
</dbReference>
<proteinExistence type="predicted"/>
<evidence type="ECO:0000259" key="11">
    <source>
        <dbReference type="PROSITE" id="PS51042"/>
    </source>
</evidence>
<keyword evidence="2" id="KW-0677">Repeat</keyword>
<evidence type="ECO:0000256" key="9">
    <source>
        <dbReference type="SAM" id="Coils"/>
    </source>
</evidence>
<dbReference type="Proteomes" id="UP000183832">
    <property type="component" value="Unassembled WGS sequence"/>
</dbReference>
<dbReference type="Gene3D" id="1.10.260.40">
    <property type="entry name" value="lambda repressor-like DNA-binding domains"/>
    <property type="match status" value="1"/>
</dbReference>
<keyword evidence="3" id="KW-0805">Transcription regulation</keyword>
<dbReference type="GO" id="GO:0000981">
    <property type="term" value="F:DNA-binding transcription factor activity, RNA polymerase II-specific"/>
    <property type="evidence" value="ECO:0007669"/>
    <property type="project" value="TreeGrafter"/>
</dbReference>
<feature type="non-terminal residue" evidence="12">
    <location>
        <position position="1"/>
    </location>
</feature>
<feature type="coiled-coil region" evidence="9">
    <location>
        <begin position="1"/>
        <end position="46"/>
    </location>
</feature>
<dbReference type="PANTHER" id="PTHR14043:SF2">
    <property type="entry name" value="HOMEOBOX PROTEIN CUT"/>
    <property type="match status" value="1"/>
</dbReference>
<feature type="domain" description="CUT" evidence="11">
    <location>
        <begin position="362"/>
        <end position="449"/>
    </location>
</feature>
<dbReference type="Pfam" id="PF02376">
    <property type="entry name" value="CUT"/>
    <property type="match status" value="1"/>
</dbReference>
<dbReference type="GO" id="GO:0005634">
    <property type="term" value="C:nucleus"/>
    <property type="evidence" value="ECO:0007669"/>
    <property type="project" value="UniProtKB-SubCell"/>
</dbReference>
<dbReference type="InterPro" id="IPR003350">
    <property type="entry name" value="CUT_dom"/>
</dbReference>
<evidence type="ECO:0000256" key="5">
    <source>
        <dbReference type="ARBA" id="ARBA00023125"/>
    </source>
</evidence>
<evidence type="ECO:0000256" key="6">
    <source>
        <dbReference type="ARBA" id="ARBA00023155"/>
    </source>
</evidence>
<dbReference type="SMART" id="SM01109">
    <property type="entry name" value="CUT"/>
    <property type="match status" value="1"/>
</dbReference>
<accession>A0A1J1J1W2</accession>
<keyword evidence="4 9" id="KW-0175">Coiled coil</keyword>
<dbReference type="GO" id="GO:0000977">
    <property type="term" value="F:RNA polymerase II transcription regulatory region sequence-specific DNA binding"/>
    <property type="evidence" value="ECO:0007669"/>
    <property type="project" value="TreeGrafter"/>
</dbReference>
<dbReference type="PROSITE" id="PS51042">
    <property type="entry name" value="CUT"/>
    <property type="match status" value="1"/>
</dbReference>
<dbReference type="STRING" id="568069.A0A1J1J1W2"/>
<evidence type="ECO:0000313" key="12">
    <source>
        <dbReference type="EMBL" id="CRL05438.1"/>
    </source>
</evidence>
<dbReference type="OrthoDB" id="10257567at2759"/>
<organism evidence="12 13">
    <name type="scientific">Clunio marinus</name>
    <dbReference type="NCBI Taxonomy" id="568069"/>
    <lineage>
        <taxon>Eukaryota</taxon>
        <taxon>Metazoa</taxon>
        <taxon>Ecdysozoa</taxon>
        <taxon>Arthropoda</taxon>
        <taxon>Hexapoda</taxon>
        <taxon>Insecta</taxon>
        <taxon>Pterygota</taxon>
        <taxon>Neoptera</taxon>
        <taxon>Endopterygota</taxon>
        <taxon>Diptera</taxon>
        <taxon>Nematocera</taxon>
        <taxon>Chironomoidea</taxon>
        <taxon>Chironomidae</taxon>
        <taxon>Clunio</taxon>
    </lineage>
</organism>
<keyword evidence="8" id="KW-0539">Nucleus</keyword>
<evidence type="ECO:0000256" key="10">
    <source>
        <dbReference type="SAM" id="MobiDB-lite"/>
    </source>
</evidence>
<dbReference type="FunFam" id="1.10.260.40:FF:000010">
    <property type="entry name" value="Cut-like homeobox 1a"/>
    <property type="match status" value="1"/>
</dbReference>
<keyword evidence="7" id="KW-0804">Transcription</keyword>
<evidence type="ECO:0000256" key="7">
    <source>
        <dbReference type="ARBA" id="ARBA00023163"/>
    </source>
</evidence>
<evidence type="ECO:0000256" key="8">
    <source>
        <dbReference type="ARBA" id="ARBA00023242"/>
    </source>
</evidence>
<protein>
    <submittedName>
        <fullName evidence="12">CLUMA_CG018018, isoform A</fullName>
    </submittedName>
</protein>
<reference evidence="12 13" key="1">
    <citation type="submission" date="2015-04" db="EMBL/GenBank/DDBJ databases">
        <authorList>
            <person name="Syromyatnikov M.Y."/>
            <person name="Popov V.N."/>
        </authorList>
    </citation>
    <scope>NUCLEOTIDE SEQUENCE [LARGE SCALE GENOMIC DNA]</scope>
</reference>
<feature type="compositionally biased region" description="Polar residues" evidence="10">
    <location>
        <begin position="233"/>
        <end position="245"/>
    </location>
</feature>
<evidence type="ECO:0000313" key="13">
    <source>
        <dbReference type="Proteomes" id="UP000183832"/>
    </source>
</evidence>
<comment type="subcellular location">
    <subcellularLocation>
        <location evidence="1">Nucleus</location>
    </subcellularLocation>
</comment>